<accession>A0A3D9VEZ6</accession>
<evidence type="ECO:0000313" key="2">
    <source>
        <dbReference type="Proteomes" id="UP000256485"/>
    </source>
</evidence>
<gene>
    <name evidence="1" type="ORF">DFJ64_2134</name>
</gene>
<dbReference type="Proteomes" id="UP000256485">
    <property type="component" value="Unassembled WGS sequence"/>
</dbReference>
<dbReference type="AlphaFoldDB" id="A0A3D9VEZ6"/>
<protein>
    <submittedName>
        <fullName evidence="1">Uncharacterized protein</fullName>
    </submittedName>
</protein>
<organism evidence="1 2">
    <name type="scientific">Thermasporomyces composti</name>
    <dbReference type="NCBI Taxonomy" id="696763"/>
    <lineage>
        <taxon>Bacteria</taxon>
        <taxon>Bacillati</taxon>
        <taxon>Actinomycetota</taxon>
        <taxon>Actinomycetes</taxon>
        <taxon>Propionibacteriales</taxon>
        <taxon>Nocardioidaceae</taxon>
        <taxon>Thermasporomyces</taxon>
    </lineage>
</organism>
<reference evidence="1 2" key="1">
    <citation type="submission" date="2018-08" db="EMBL/GenBank/DDBJ databases">
        <title>Sequencing the genomes of 1000 actinobacteria strains.</title>
        <authorList>
            <person name="Klenk H.-P."/>
        </authorList>
    </citation>
    <scope>NUCLEOTIDE SEQUENCE [LARGE SCALE GENOMIC DNA]</scope>
    <source>
        <strain evidence="1 2">DSM 22891</strain>
    </source>
</reference>
<dbReference type="RefSeq" id="WP_115850304.1">
    <property type="nucleotide sequence ID" value="NZ_QTUC01000001.1"/>
</dbReference>
<evidence type="ECO:0000313" key="1">
    <source>
        <dbReference type="EMBL" id="REF36714.1"/>
    </source>
</evidence>
<sequence>MSSTEVEWSRRVDGRRIVAGLRRKVAAPPGGPDDIELAVCAGDEAVHAPDDVMVISVRDVFTPITPREEAKFILY</sequence>
<dbReference type="OrthoDB" id="9813134at2"/>
<proteinExistence type="predicted"/>
<name>A0A3D9VEZ6_THECX</name>
<keyword evidence="2" id="KW-1185">Reference proteome</keyword>
<dbReference type="EMBL" id="QTUC01000001">
    <property type="protein sequence ID" value="REF36714.1"/>
    <property type="molecule type" value="Genomic_DNA"/>
</dbReference>
<comment type="caution">
    <text evidence="1">The sequence shown here is derived from an EMBL/GenBank/DDBJ whole genome shotgun (WGS) entry which is preliminary data.</text>
</comment>